<comment type="similarity">
    <text evidence="6">Belongs to the ABC-4 integral membrane protein family.</text>
</comment>
<evidence type="ECO:0000259" key="8">
    <source>
        <dbReference type="Pfam" id="PF02687"/>
    </source>
</evidence>
<evidence type="ECO:0000256" key="1">
    <source>
        <dbReference type="ARBA" id="ARBA00004651"/>
    </source>
</evidence>
<dbReference type="PANTHER" id="PTHR30572:SF4">
    <property type="entry name" value="ABC TRANSPORTER PERMEASE YTRF"/>
    <property type="match status" value="1"/>
</dbReference>
<feature type="domain" description="ABC3 transporter permease C-terminal" evidence="8">
    <location>
        <begin position="265"/>
        <end position="382"/>
    </location>
</feature>
<keyword evidence="3 7" id="KW-0812">Transmembrane</keyword>
<dbReference type="InterPro" id="IPR050250">
    <property type="entry name" value="Macrolide_Exporter_MacB"/>
</dbReference>
<accession>A0ABQ4EU43</accession>
<evidence type="ECO:0000256" key="6">
    <source>
        <dbReference type="ARBA" id="ARBA00038076"/>
    </source>
</evidence>
<proteinExistence type="inferred from homology"/>
<feature type="transmembrane region" description="Helical" evidence="7">
    <location>
        <begin position="397"/>
        <end position="417"/>
    </location>
</feature>
<dbReference type="EMBL" id="BONX01000032">
    <property type="protein sequence ID" value="GIG98134.1"/>
    <property type="molecule type" value="Genomic_DNA"/>
</dbReference>
<dbReference type="Proteomes" id="UP000621500">
    <property type="component" value="Unassembled WGS sequence"/>
</dbReference>
<keyword evidence="4 7" id="KW-1133">Transmembrane helix</keyword>
<evidence type="ECO:0000256" key="3">
    <source>
        <dbReference type="ARBA" id="ARBA00022692"/>
    </source>
</evidence>
<feature type="transmembrane region" description="Helical" evidence="7">
    <location>
        <begin position="792"/>
        <end position="818"/>
    </location>
</feature>
<protein>
    <submittedName>
        <fullName evidence="9">ABC transporter permease</fullName>
    </submittedName>
</protein>
<dbReference type="RefSeq" id="WP_203859600.1">
    <property type="nucleotide sequence ID" value="NZ_BAAAZQ010000010.1"/>
</dbReference>
<keyword evidence="2" id="KW-1003">Cell membrane</keyword>
<feature type="transmembrane region" description="Helical" evidence="7">
    <location>
        <begin position="745"/>
        <end position="772"/>
    </location>
</feature>
<reference evidence="9 10" key="1">
    <citation type="submission" date="2021-01" db="EMBL/GenBank/DDBJ databases">
        <title>Whole genome shotgun sequence of Plantactinospora mayteni NBRC 109088.</title>
        <authorList>
            <person name="Komaki H."/>
            <person name="Tamura T."/>
        </authorList>
    </citation>
    <scope>NUCLEOTIDE SEQUENCE [LARGE SCALE GENOMIC DNA]</scope>
    <source>
        <strain evidence="9 10">NBRC 109088</strain>
    </source>
</reference>
<comment type="subcellular location">
    <subcellularLocation>
        <location evidence="1">Cell membrane</location>
        <topology evidence="1">Multi-pass membrane protein</topology>
    </subcellularLocation>
</comment>
<feature type="transmembrane region" description="Helical" evidence="7">
    <location>
        <begin position="485"/>
        <end position="506"/>
    </location>
</feature>
<keyword evidence="5 7" id="KW-0472">Membrane</keyword>
<feature type="transmembrane region" description="Helical" evidence="7">
    <location>
        <begin position="265"/>
        <end position="286"/>
    </location>
</feature>
<evidence type="ECO:0000256" key="7">
    <source>
        <dbReference type="SAM" id="Phobius"/>
    </source>
</evidence>
<evidence type="ECO:0000256" key="2">
    <source>
        <dbReference type="ARBA" id="ARBA00022475"/>
    </source>
</evidence>
<evidence type="ECO:0000313" key="9">
    <source>
        <dbReference type="EMBL" id="GIG98134.1"/>
    </source>
</evidence>
<evidence type="ECO:0000256" key="4">
    <source>
        <dbReference type="ARBA" id="ARBA00022989"/>
    </source>
</evidence>
<comment type="caution">
    <text evidence="9">The sequence shown here is derived from an EMBL/GenBank/DDBJ whole genome shotgun (WGS) entry which is preliminary data.</text>
</comment>
<organism evidence="9 10">
    <name type="scientific">Plantactinospora mayteni</name>
    <dbReference type="NCBI Taxonomy" id="566021"/>
    <lineage>
        <taxon>Bacteria</taxon>
        <taxon>Bacillati</taxon>
        <taxon>Actinomycetota</taxon>
        <taxon>Actinomycetes</taxon>
        <taxon>Micromonosporales</taxon>
        <taxon>Micromonosporaceae</taxon>
        <taxon>Plantactinospora</taxon>
    </lineage>
</organism>
<dbReference type="PANTHER" id="PTHR30572">
    <property type="entry name" value="MEMBRANE COMPONENT OF TRANSPORTER-RELATED"/>
    <property type="match status" value="1"/>
</dbReference>
<gene>
    <name evidence="9" type="ORF">Pma05_47070</name>
</gene>
<feature type="transmembrane region" description="Helical" evidence="7">
    <location>
        <begin position="429"/>
        <end position="455"/>
    </location>
</feature>
<dbReference type="Pfam" id="PF02687">
    <property type="entry name" value="FtsX"/>
    <property type="match status" value="2"/>
</dbReference>
<name>A0ABQ4EU43_9ACTN</name>
<feature type="transmembrane region" description="Helical" evidence="7">
    <location>
        <begin position="352"/>
        <end position="376"/>
    </location>
</feature>
<sequence length="830" mass="84925">MLTLAGQTFRSRWTAFVGTFVALCLGVCLLATTGLTLAASVTGTDRAPQWYRNADVVVAGPKSVSVTTGTGDERYTSTTGTAYSRPVPAELAARLGTVPGVASAVPDRQVPVGLAGTAGIARPWSGAALGGYAPLVGRPPTVDDEVVLTEPGGHRPGDRIPVQTPDGPRTFTVSGVLTPVSGTADEDGSAVVFVTDRAAAALAGDRITAVALRAGDGVSAGTLAGRVRAAAPGFRVLTGDDRRAAEPDPDGDELAIAASLLGTTAGVATFVSVFVVAGTFSFAVAQRRREFALLRTSGATPRQIRRLVLGEAVLVGVLAGLAGSALSLVTAPPYAHWLARSGFAPEDFTARFILWPLLAASGVGLLVALLGAGVAARRAARVRPIEALREASVDTRVMGWGRWLFGLLFLGGAVLLLTALPNIGVSDGLAMVMLVAQLGLAAAGLLAPVLIRLLVPLLGAPLRGQTGTIARSSAMSALRRTSATAAPILVTVGIAATTLSLTATLWEAEQRSARERVTASAVATANSPVGLAEPTVAALGRVAGVRAAVPSRQTEVYVHSDDYAEGYSARYVGAGLDRVLRLPTVAGSVDGLTGTDTVAVSRSMGWQLGERVQVWLADTTEVRLRVVAVLADSIDLDRTLLLPWELGRAHQPGGGADVVYLDGGDPAALDAAAVAGGGQVLPTAEHQVVGDAVQYERNRVALLAVLGMALLYTAIAIANTLVMATNDRRRELAVLRLTGATPGQVLRMIGLEAVLVGLAGTTLAALVAAAMLAGLQARLAELVAQPQVSVPWLPITLIAAGCLLAAVLSSLVPAVLALRTPAAQLAGVRE</sequence>
<keyword evidence="10" id="KW-1185">Reference proteome</keyword>
<dbReference type="InterPro" id="IPR003838">
    <property type="entry name" value="ABC3_permease_C"/>
</dbReference>
<evidence type="ECO:0000256" key="5">
    <source>
        <dbReference type="ARBA" id="ARBA00023136"/>
    </source>
</evidence>
<evidence type="ECO:0000313" key="10">
    <source>
        <dbReference type="Proteomes" id="UP000621500"/>
    </source>
</evidence>
<feature type="transmembrane region" description="Helical" evidence="7">
    <location>
        <begin position="700"/>
        <end position="724"/>
    </location>
</feature>
<feature type="transmembrane region" description="Helical" evidence="7">
    <location>
        <begin position="307"/>
        <end position="332"/>
    </location>
</feature>
<feature type="domain" description="ABC3 transporter permease C-terminal" evidence="8">
    <location>
        <begin position="705"/>
        <end position="821"/>
    </location>
</feature>